<dbReference type="HOGENOM" id="CLU_407539_0_0_9"/>
<reference evidence="3 4" key="2">
    <citation type="submission" date="2010-03" db="EMBL/GenBank/DDBJ databases">
        <authorList>
            <person name="Pajon A."/>
        </authorList>
    </citation>
    <scope>NUCLEOTIDE SEQUENCE [LARGE SCALE GENOMIC DNA]</scope>
    <source>
        <strain evidence="3 4">XB6B4</strain>
    </source>
</reference>
<dbReference type="RefSeq" id="WP_015521082.1">
    <property type="nucleotide sequence ID" value="NC_021012.1"/>
</dbReference>
<dbReference type="KEGG" id="rix:RO1_19850"/>
<evidence type="ECO:0000313" key="3">
    <source>
        <dbReference type="EMBL" id="CBL12528.1"/>
    </source>
</evidence>
<evidence type="ECO:0000313" key="4">
    <source>
        <dbReference type="Proteomes" id="UP000008953"/>
    </source>
</evidence>
<dbReference type="InterPro" id="IPR017850">
    <property type="entry name" value="Alkaline_phosphatase_core_sf"/>
</dbReference>
<proteinExistence type="inferred from homology"/>
<dbReference type="PATRIC" id="fig|718255.3.peg.3160"/>
<feature type="domain" description="Sulfatase N-terminal" evidence="2">
    <location>
        <begin position="285"/>
        <end position="569"/>
    </location>
</feature>
<evidence type="ECO:0000256" key="1">
    <source>
        <dbReference type="ARBA" id="ARBA00008779"/>
    </source>
</evidence>
<dbReference type="InterPro" id="IPR000917">
    <property type="entry name" value="Sulfatase_N"/>
</dbReference>
<dbReference type="PANTHER" id="PTHR42693">
    <property type="entry name" value="ARYLSULFATASE FAMILY MEMBER"/>
    <property type="match status" value="1"/>
</dbReference>
<gene>
    <name evidence="3" type="ORF">RO1_19850</name>
</gene>
<accession>D4KYT8</accession>
<sequence>MKQKLEQAILQQDIPEIEACLTRYEACNPTDFDLFSYKISLALLKEDLQAAYDFAKTAITLNPFDVEANYNFMVCARSLGKYAVAYQSFLMIQFVQMRYQITVIDDETLAVWEQEFQILAAEDTDLENEFSRIEQNHRYAILDPFKNYQESLCGKILTCYNRQQYYIGLADNWYESYFNFSFIKDPIHAKCELFPIADISTKYDIPADLGKVLVPICLNYDLTQKNSNYITDAAKDPTKFYRESAREKYCYLPVENGTALRTAYPAVFGTPIPLTHPDANGRKKLVLSIFIDSFNYYLVKDLGLETLMPETFRYFSKGIICNNYYSGSEWTLPSIATYWTGKHSSHHMNLMEDYRFDFMKDSKVLAEYFHDAGYVTAKIGGNDAVTPWQGYIRGIDRFTYQYSSQAYRTKEVISDVIQQIETFKDACQYIWFDFLDLHDIAGGFMCSLPVQSRLPLAARHIDNNITTTVKQSFSPNRREIYIQQLRELDFYLGILYQYLERNYKDEEIIVSLFSDHGTAFMVEDGKPFLSEQRVNVPFMLRCSNLSPRISDELIETADYTAILCKLAGIPYHFEGTDANLPLTFGGKQERDYTFSQNIFPGDPYRAALHGKDFHFYMDSTIPVSPNLRIDLTNRKCILTDANGQPVQNEALIKKYETIIKKEIAHLLIYPFNN</sequence>
<dbReference type="AlphaFoldDB" id="D4KYT8"/>
<dbReference type="Gene3D" id="3.40.720.10">
    <property type="entry name" value="Alkaline Phosphatase, subunit A"/>
    <property type="match status" value="1"/>
</dbReference>
<evidence type="ECO:0000259" key="2">
    <source>
        <dbReference type="Pfam" id="PF00884"/>
    </source>
</evidence>
<dbReference type="InterPro" id="IPR050738">
    <property type="entry name" value="Sulfatase"/>
</dbReference>
<dbReference type="PANTHER" id="PTHR42693:SF33">
    <property type="entry name" value="ARYLSULFATASE"/>
    <property type="match status" value="1"/>
</dbReference>
<dbReference type="EMBL" id="FP929050">
    <property type="protein sequence ID" value="CBL12528.1"/>
    <property type="molecule type" value="Genomic_DNA"/>
</dbReference>
<name>D4KYT8_9FIRM</name>
<dbReference type="Pfam" id="PF00884">
    <property type="entry name" value="Sulfatase"/>
    <property type="match status" value="1"/>
</dbReference>
<comment type="similarity">
    <text evidence="1">Belongs to the sulfatase family.</text>
</comment>
<dbReference type="SUPFAM" id="SSF48452">
    <property type="entry name" value="TPR-like"/>
    <property type="match status" value="1"/>
</dbReference>
<dbReference type="InterPro" id="IPR011990">
    <property type="entry name" value="TPR-like_helical_dom_sf"/>
</dbReference>
<reference evidence="3 4" key="1">
    <citation type="submission" date="2010-03" db="EMBL/GenBank/DDBJ databases">
        <title>The genome sequence of Roseburia intestinalis XB6B4.</title>
        <authorList>
            <consortium name="metaHIT consortium -- http://www.metahit.eu/"/>
            <person name="Pajon A."/>
            <person name="Turner K."/>
            <person name="Parkhill J."/>
            <person name="Bernalier A."/>
        </authorList>
    </citation>
    <scope>NUCLEOTIDE SEQUENCE [LARGE SCALE GENOMIC DNA]</scope>
    <source>
        <strain evidence="3 4">XB6B4</strain>
    </source>
</reference>
<dbReference type="SUPFAM" id="SSF53649">
    <property type="entry name" value="Alkaline phosphatase-like"/>
    <property type="match status" value="1"/>
</dbReference>
<dbReference type="Gene3D" id="1.25.40.10">
    <property type="entry name" value="Tetratricopeptide repeat domain"/>
    <property type="match status" value="1"/>
</dbReference>
<protein>
    <submittedName>
        <fullName evidence="3">Arylsulfatase A and related enzymes</fullName>
    </submittedName>
</protein>
<dbReference type="Proteomes" id="UP000008953">
    <property type="component" value="Chromosome"/>
</dbReference>
<dbReference type="GO" id="GO:0004065">
    <property type="term" value="F:arylsulfatase activity"/>
    <property type="evidence" value="ECO:0007669"/>
    <property type="project" value="TreeGrafter"/>
</dbReference>
<organism evidence="3 4">
    <name type="scientific">Roseburia intestinalis XB6B4</name>
    <dbReference type="NCBI Taxonomy" id="718255"/>
    <lineage>
        <taxon>Bacteria</taxon>
        <taxon>Bacillati</taxon>
        <taxon>Bacillota</taxon>
        <taxon>Clostridia</taxon>
        <taxon>Lachnospirales</taxon>
        <taxon>Lachnospiraceae</taxon>
        <taxon>Roseburia</taxon>
    </lineage>
</organism>